<evidence type="ECO:0000259" key="8">
    <source>
        <dbReference type="PROSITE" id="PS50071"/>
    </source>
</evidence>
<comment type="subcellular location">
    <subcellularLocation>
        <location evidence="1 5 6">Nucleus</location>
    </subcellularLocation>
</comment>
<dbReference type="SMART" id="SM00389">
    <property type="entry name" value="HOX"/>
    <property type="match status" value="1"/>
</dbReference>
<dbReference type="GO" id="GO:0005634">
    <property type="term" value="C:nucleus"/>
    <property type="evidence" value="ECO:0007669"/>
    <property type="project" value="UniProtKB-SubCell"/>
</dbReference>
<dbReference type="Pfam" id="PF00046">
    <property type="entry name" value="Homeodomain"/>
    <property type="match status" value="1"/>
</dbReference>
<dbReference type="PANTHER" id="PTHR24208:SF166">
    <property type="entry name" value="LIM HOMEOBOX TRANSCRIPTION FACTOR 1 ALPHA, ISOFORM B"/>
    <property type="match status" value="1"/>
</dbReference>
<evidence type="ECO:0000256" key="6">
    <source>
        <dbReference type="RuleBase" id="RU000682"/>
    </source>
</evidence>
<keyword evidence="4 5" id="KW-0539">Nucleus</keyword>
<keyword evidence="2 5" id="KW-0238">DNA-binding</keyword>
<keyword evidence="10" id="KW-1185">Reference proteome</keyword>
<dbReference type="GO" id="GO:0000977">
    <property type="term" value="F:RNA polymerase II transcription regulatory region sequence-specific DNA binding"/>
    <property type="evidence" value="ECO:0007669"/>
    <property type="project" value="TreeGrafter"/>
</dbReference>
<dbReference type="PANTHER" id="PTHR24208">
    <property type="entry name" value="LIM/HOMEOBOX PROTEIN LHX"/>
    <property type="match status" value="1"/>
</dbReference>
<dbReference type="CDD" id="cd00086">
    <property type="entry name" value="homeodomain"/>
    <property type="match status" value="1"/>
</dbReference>
<feature type="compositionally biased region" description="Polar residues" evidence="7">
    <location>
        <begin position="224"/>
        <end position="237"/>
    </location>
</feature>
<dbReference type="Proteomes" id="UP001365542">
    <property type="component" value="Unassembled WGS sequence"/>
</dbReference>
<feature type="region of interest" description="Disordered" evidence="7">
    <location>
        <begin position="190"/>
        <end position="373"/>
    </location>
</feature>
<feature type="compositionally biased region" description="Polar residues" evidence="7">
    <location>
        <begin position="254"/>
        <end position="284"/>
    </location>
</feature>
<dbReference type="PROSITE" id="PS50071">
    <property type="entry name" value="HOMEOBOX_2"/>
    <property type="match status" value="1"/>
</dbReference>
<feature type="region of interest" description="Disordered" evidence="7">
    <location>
        <begin position="433"/>
        <end position="487"/>
    </location>
</feature>
<feature type="domain" description="Homeobox" evidence="8">
    <location>
        <begin position="99"/>
        <end position="160"/>
    </location>
</feature>
<dbReference type="InterPro" id="IPR009057">
    <property type="entry name" value="Homeodomain-like_sf"/>
</dbReference>
<keyword evidence="3 5" id="KW-0371">Homeobox</keyword>
<feature type="compositionally biased region" description="Polar residues" evidence="7">
    <location>
        <begin position="190"/>
        <end position="205"/>
    </location>
</feature>
<organism evidence="9 10">
    <name type="scientific">Orbilia ellipsospora</name>
    <dbReference type="NCBI Taxonomy" id="2528407"/>
    <lineage>
        <taxon>Eukaryota</taxon>
        <taxon>Fungi</taxon>
        <taxon>Dikarya</taxon>
        <taxon>Ascomycota</taxon>
        <taxon>Pezizomycotina</taxon>
        <taxon>Orbiliomycetes</taxon>
        <taxon>Orbiliales</taxon>
        <taxon>Orbiliaceae</taxon>
        <taxon>Orbilia</taxon>
    </lineage>
</organism>
<gene>
    <name evidence="9" type="ORF">TWF694_000020</name>
</gene>
<evidence type="ECO:0000256" key="3">
    <source>
        <dbReference type="ARBA" id="ARBA00023155"/>
    </source>
</evidence>
<dbReference type="EMBL" id="JAVHJO010000001">
    <property type="protein sequence ID" value="KAK6543258.1"/>
    <property type="molecule type" value="Genomic_DNA"/>
</dbReference>
<reference evidence="9 10" key="1">
    <citation type="submission" date="2019-10" db="EMBL/GenBank/DDBJ databases">
        <authorList>
            <person name="Palmer J.M."/>
        </authorList>
    </citation>
    <scope>NUCLEOTIDE SEQUENCE [LARGE SCALE GENOMIC DNA]</scope>
    <source>
        <strain evidence="9 10">TWF694</strain>
    </source>
</reference>
<feature type="compositionally biased region" description="Polar residues" evidence="7">
    <location>
        <begin position="308"/>
        <end position="320"/>
    </location>
</feature>
<feature type="compositionally biased region" description="Low complexity" evidence="7">
    <location>
        <begin position="433"/>
        <end position="443"/>
    </location>
</feature>
<comment type="caution">
    <text evidence="9">The sequence shown here is derived from an EMBL/GenBank/DDBJ whole genome shotgun (WGS) entry which is preliminary data.</text>
</comment>
<sequence>MYESRFVSRDQSMVPPVISNPGKVDGNGVLSRSPVLSIFNDRVEELDSLADDDIPESPIANHSNHSAHSLHTLNAGRTSASVQLRESGVLGPMDMNKIDKRKMKRFRLTHNQTRYLMSEFARQAHPDAAHRERLSREIPGLSPRQVQVWFQNRRAKLKRMSTDDRDRMMRSRALPDEFPLLQTLHSYGSSKLTEAQSSPIDSYNNKPGEIKPVGYQPLQRHVTSDASGMGNSQSTTYGPLPFTSPRSIVGLPSPVSTTSGDRSSFPYLSTPISSKQSLTRGNPFSSPPGREGFRPHSQQPPVPRGLSEMSNISDAQSQAYSPPENFTHESKGFFLHNPDGLPRSLPNSQVGHNAYMPTTSTSTPQPYPSPHKPDFSPPLNLIPYKYQMPITPHTAGTGSFSEQVLNESPDMIGLPQQLSAPPEATTFSTSYLTSTTTHSSYPSNDEFTNSKHPNSKDSSFGRWYGHRSRRSCSHPPDLIHAPTATVS</sequence>
<name>A0AAV9XU23_9PEZI</name>
<accession>A0AAV9XU23</accession>
<dbReference type="AlphaFoldDB" id="A0AAV9XU23"/>
<evidence type="ECO:0000256" key="1">
    <source>
        <dbReference type="ARBA" id="ARBA00004123"/>
    </source>
</evidence>
<feature type="compositionally biased region" description="Polar residues" evidence="7">
    <location>
        <begin position="445"/>
        <end position="458"/>
    </location>
</feature>
<proteinExistence type="predicted"/>
<evidence type="ECO:0000256" key="7">
    <source>
        <dbReference type="SAM" id="MobiDB-lite"/>
    </source>
</evidence>
<dbReference type="Gene3D" id="1.10.10.60">
    <property type="entry name" value="Homeodomain-like"/>
    <property type="match status" value="1"/>
</dbReference>
<feature type="DNA-binding region" description="Homeobox" evidence="5">
    <location>
        <begin position="101"/>
        <end position="161"/>
    </location>
</feature>
<dbReference type="InterPro" id="IPR050453">
    <property type="entry name" value="LIM_Homeobox_TF"/>
</dbReference>
<evidence type="ECO:0000256" key="2">
    <source>
        <dbReference type="ARBA" id="ARBA00023125"/>
    </source>
</evidence>
<evidence type="ECO:0000256" key="4">
    <source>
        <dbReference type="ARBA" id="ARBA00023242"/>
    </source>
</evidence>
<dbReference type="SUPFAM" id="SSF46689">
    <property type="entry name" value="Homeodomain-like"/>
    <property type="match status" value="1"/>
</dbReference>
<evidence type="ECO:0000313" key="10">
    <source>
        <dbReference type="Proteomes" id="UP001365542"/>
    </source>
</evidence>
<evidence type="ECO:0000313" key="9">
    <source>
        <dbReference type="EMBL" id="KAK6543258.1"/>
    </source>
</evidence>
<dbReference type="GO" id="GO:0000981">
    <property type="term" value="F:DNA-binding transcription factor activity, RNA polymerase II-specific"/>
    <property type="evidence" value="ECO:0007669"/>
    <property type="project" value="TreeGrafter"/>
</dbReference>
<evidence type="ECO:0000256" key="5">
    <source>
        <dbReference type="PROSITE-ProRule" id="PRU00108"/>
    </source>
</evidence>
<dbReference type="InterPro" id="IPR001356">
    <property type="entry name" value="HD"/>
</dbReference>
<protein>
    <recommendedName>
        <fullName evidence="8">Homeobox domain-containing protein</fullName>
    </recommendedName>
</protein>